<evidence type="ECO:0000313" key="1">
    <source>
        <dbReference type="EMBL" id="MEO4938188.1"/>
    </source>
</evidence>
<evidence type="ECO:0000313" key="2">
    <source>
        <dbReference type="Proteomes" id="UP001491715"/>
    </source>
</evidence>
<reference evidence="1 2" key="1">
    <citation type="submission" date="2024-05" db="EMBL/GenBank/DDBJ databases">
        <title>Human gut microbiome strain richness.</title>
        <authorList>
            <person name="Chen-Liaw A."/>
        </authorList>
    </citation>
    <scope>NUCLEOTIDE SEQUENCE [LARGE SCALE GENOMIC DNA]</scope>
    <source>
        <strain evidence="1 2">1001271st1_B1_1001271B_150615</strain>
    </source>
</reference>
<protein>
    <submittedName>
        <fullName evidence="1">Uncharacterized protein</fullName>
    </submittedName>
</protein>
<gene>
    <name evidence="1" type="ORF">ABHZ06_09965</name>
</gene>
<organism evidence="1 2">
    <name type="scientific">Bacteroides humanifaecis</name>
    <dbReference type="NCBI Taxonomy" id="2792859"/>
    <lineage>
        <taxon>Bacteria</taxon>
        <taxon>Pseudomonadati</taxon>
        <taxon>Bacteroidota</taxon>
        <taxon>Bacteroidia</taxon>
        <taxon>Bacteroidales</taxon>
        <taxon>Bacteroidaceae</taxon>
        <taxon>Bacteroides</taxon>
    </lineage>
</organism>
<sequence length="84" mass="9483">FLTDIFILSAEKQPIKLSWRKIEWLQYNGGSIELADLLCIHHVENFGEKNTKDFTTMVPVKVTYTWGTVSAKVAIAVDGTIANR</sequence>
<dbReference type="EMBL" id="JBDQBE010000009">
    <property type="protein sequence ID" value="MEO4938188.1"/>
    <property type="molecule type" value="Genomic_DNA"/>
</dbReference>
<keyword evidence="2" id="KW-1185">Reference proteome</keyword>
<feature type="non-terminal residue" evidence="1">
    <location>
        <position position="1"/>
    </location>
</feature>
<name>A0ABV0HW21_9BACE</name>
<proteinExistence type="predicted"/>
<dbReference type="Proteomes" id="UP001491715">
    <property type="component" value="Unassembled WGS sequence"/>
</dbReference>
<accession>A0ABV0HW21</accession>
<comment type="caution">
    <text evidence="1">The sequence shown here is derived from an EMBL/GenBank/DDBJ whole genome shotgun (WGS) entry which is preliminary data.</text>
</comment>